<sequence>MFFRWKDNIMDRLEIIHLRGHSHREKKDPIVAFRQLSVPRRINNLKEISLFQDHALENDLKIIIRWQGCTEHTGKSPLGLQLAAAFSEFGQIRHTAWEPVMGYLTQKAKS</sequence>
<dbReference type="AlphaFoldDB" id="A0A5K8AI62"/>
<dbReference type="Proteomes" id="UP000422108">
    <property type="component" value="Chromosome"/>
</dbReference>
<protein>
    <submittedName>
        <fullName evidence="1">Uncharacterized protein</fullName>
    </submittedName>
</protein>
<organism evidence="1 2">
    <name type="scientific">Desulfosarcina ovata subsp. ovata</name>
    <dbReference type="NCBI Taxonomy" id="2752305"/>
    <lineage>
        <taxon>Bacteria</taxon>
        <taxon>Pseudomonadati</taxon>
        <taxon>Thermodesulfobacteriota</taxon>
        <taxon>Desulfobacteria</taxon>
        <taxon>Desulfobacterales</taxon>
        <taxon>Desulfosarcinaceae</taxon>
        <taxon>Desulfosarcina</taxon>
    </lineage>
</organism>
<dbReference type="EMBL" id="AP021879">
    <property type="protein sequence ID" value="BBO92341.1"/>
    <property type="molecule type" value="Genomic_DNA"/>
</dbReference>
<evidence type="ECO:0000313" key="2">
    <source>
        <dbReference type="Proteomes" id="UP000422108"/>
    </source>
</evidence>
<keyword evidence="2" id="KW-1185">Reference proteome</keyword>
<gene>
    <name evidence="1" type="ORF">DSCOOX_55210</name>
</gene>
<evidence type="ECO:0000313" key="1">
    <source>
        <dbReference type="EMBL" id="BBO92341.1"/>
    </source>
</evidence>
<name>A0A5K8AI62_9BACT</name>
<proteinExistence type="predicted"/>
<accession>A0A5K8AI62</accession>
<reference evidence="1 2" key="1">
    <citation type="submission" date="2019-11" db="EMBL/GenBank/DDBJ databases">
        <title>Comparative genomics of hydrocarbon-degrading Desulfosarcina strains.</title>
        <authorList>
            <person name="Watanabe M."/>
            <person name="Kojima H."/>
            <person name="Fukui M."/>
        </authorList>
    </citation>
    <scope>NUCLEOTIDE SEQUENCE [LARGE SCALE GENOMIC DNA]</scope>
    <source>
        <strain evidence="2">oXyS1</strain>
    </source>
</reference>